<evidence type="ECO:0000259" key="8">
    <source>
        <dbReference type="Pfam" id="PF02397"/>
    </source>
</evidence>
<evidence type="ECO:0000313" key="10">
    <source>
        <dbReference type="Proteomes" id="UP001302494"/>
    </source>
</evidence>
<proteinExistence type="inferred from homology"/>
<dbReference type="InterPro" id="IPR017473">
    <property type="entry name" value="Undecaprenyl-P_gluc_Ptfrase"/>
</dbReference>
<keyword evidence="5 7" id="KW-1133">Transmembrane helix</keyword>
<reference evidence="9 10" key="1">
    <citation type="submission" date="2023-01" db="EMBL/GenBank/DDBJ databases">
        <title>Cultivation and genomic characterization of new, ubiquitous marine nitrite-oxidizing bacteria from the Nitrospirales.</title>
        <authorList>
            <person name="Mueller A.J."/>
            <person name="Daebeler A."/>
            <person name="Herbold C.W."/>
            <person name="Kirkegaard R.H."/>
            <person name="Daims H."/>
        </authorList>
    </citation>
    <scope>NUCLEOTIDE SEQUENCE [LARGE SCALE GENOMIC DNA]</scope>
    <source>
        <strain evidence="9 10">DK</strain>
    </source>
</reference>
<keyword evidence="3 9" id="KW-0808">Transferase</keyword>
<feature type="domain" description="Bacterial sugar transferase" evidence="8">
    <location>
        <begin position="279"/>
        <end position="458"/>
    </location>
</feature>
<feature type="transmembrane region" description="Helical" evidence="7">
    <location>
        <begin position="284"/>
        <end position="305"/>
    </location>
</feature>
<dbReference type="NCBIfam" id="TIGR03025">
    <property type="entry name" value="EPS_sugtrans"/>
    <property type="match status" value="1"/>
</dbReference>
<gene>
    <name evidence="9" type="ORF">PQG83_20340</name>
</gene>
<sequence length="466" mass="53227">MLKRHSEFLKNLLFLSDLVVICACWVSAYFIRFSVPLFPITKGIPPIDPYLWLLVPIVAVWGICFYSFNLYRPRRMGSHLAEFVDIAKANTLSILILVALTFFSKPFEFSRLVIMYFWLLNLVVLGCSRMVFREILRVFRRMGYNQRQVVIIGAGKLGQRVGDTLKMHPELGLQVRGYLTRNAEKVGQMLDGIPVIGTFDQAAEILTSHVDIVFLCLPPEVECEAEGLMKILSSTTAGVKIIPSIYEFVTLRAEAEMFEGLPIITLQGSPLYGWNLFLKRMVDVCGAAVALVVASPIALMIAVLIKLTSPGPVFYRQTRVGLDGKSFNIVKIRTMRMDAEEKTGPVWAKAHDPRRTPIGTFLRRTSLDELPQFWNVLKGEMSIVGPRPERPEFIEKFRAQIPQYNLRHTMKAGITGWAQINGLRGNTSWEKRLAYDMYYIEHWSLWLDVKIMIMTLWKGLIHREAY</sequence>
<keyword evidence="4 7" id="KW-0812">Transmembrane</keyword>
<feature type="transmembrane region" description="Helical" evidence="7">
    <location>
        <begin position="12"/>
        <end position="31"/>
    </location>
</feature>
<dbReference type="RefSeq" id="WP_312745003.1">
    <property type="nucleotide sequence ID" value="NZ_CP116968.1"/>
</dbReference>
<evidence type="ECO:0000256" key="2">
    <source>
        <dbReference type="ARBA" id="ARBA00006464"/>
    </source>
</evidence>
<dbReference type="KEGG" id="nneo:PQG83_20340"/>
<dbReference type="Pfam" id="PF13727">
    <property type="entry name" value="CoA_binding_3"/>
    <property type="match status" value="1"/>
</dbReference>
<comment type="subcellular location">
    <subcellularLocation>
        <location evidence="1">Membrane</location>
        <topology evidence="1">Multi-pass membrane protein</topology>
    </subcellularLocation>
</comment>
<feature type="transmembrane region" description="Helical" evidence="7">
    <location>
        <begin position="109"/>
        <end position="132"/>
    </location>
</feature>
<evidence type="ECO:0000256" key="1">
    <source>
        <dbReference type="ARBA" id="ARBA00004141"/>
    </source>
</evidence>
<feature type="transmembrane region" description="Helical" evidence="7">
    <location>
        <begin position="83"/>
        <end position="103"/>
    </location>
</feature>
<evidence type="ECO:0000256" key="5">
    <source>
        <dbReference type="ARBA" id="ARBA00022989"/>
    </source>
</evidence>
<evidence type="ECO:0000256" key="3">
    <source>
        <dbReference type="ARBA" id="ARBA00022679"/>
    </source>
</evidence>
<dbReference type="EC" id="2.7.8.31" evidence="9"/>
<dbReference type="PANTHER" id="PTHR30576">
    <property type="entry name" value="COLANIC BIOSYNTHESIS UDP-GLUCOSE LIPID CARRIER TRANSFERASE"/>
    <property type="match status" value="1"/>
</dbReference>
<evidence type="ECO:0000256" key="6">
    <source>
        <dbReference type="ARBA" id="ARBA00023136"/>
    </source>
</evidence>
<comment type="similarity">
    <text evidence="2">Belongs to the bacterial sugar transferase family.</text>
</comment>
<dbReference type="AlphaFoldDB" id="A0AA96GIH3"/>
<organism evidence="9 10">
    <name type="scientific">Candidatus Nitrospira neomarina</name>
    <dbReference type="NCBI Taxonomy" id="3020899"/>
    <lineage>
        <taxon>Bacteria</taxon>
        <taxon>Pseudomonadati</taxon>
        <taxon>Nitrospirota</taxon>
        <taxon>Nitrospiria</taxon>
        <taxon>Nitrospirales</taxon>
        <taxon>Nitrospiraceae</taxon>
        <taxon>Nitrospira</taxon>
    </lineage>
</organism>
<dbReference type="InterPro" id="IPR036291">
    <property type="entry name" value="NAD(P)-bd_dom_sf"/>
</dbReference>
<dbReference type="GO" id="GO:0016020">
    <property type="term" value="C:membrane"/>
    <property type="evidence" value="ECO:0007669"/>
    <property type="project" value="UniProtKB-SubCell"/>
</dbReference>
<dbReference type="SUPFAM" id="SSF51735">
    <property type="entry name" value="NAD(P)-binding Rossmann-fold domains"/>
    <property type="match status" value="1"/>
</dbReference>
<dbReference type="Proteomes" id="UP001302494">
    <property type="component" value="Chromosome"/>
</dbReference>
<protein>
    <submittedName>
        <fullName evidence="9">Undecaprenyl-phosphate glucose phosphotransferase</fullName>
        <ecNumber evidence="9">2.7.8.31</ecNumber>
    </submittedName>
</protein>
<dbReference type="EMBL" id="CP116968">
    <property type="protein sequence ID" value="WNM62063.1"/>
    <property type="molecule type" value="Genomic_DNA"/>
</dbReference>
<dbReference type="InterPro" id="IPR003362">
    <property type="entry name" value="Bact_transf"/>
</dbReference>
<accession>A0AA96GIH3</accession>
<feature type="transmembrane region" description="Helical" evidence="7">
    <location>
        <begin position="51"/>
        <end position="71"/>
    </location>
</feature>
<name>A0AA96GIH3_9BACT</name>
<dbReference type="GO" id="GO:0089702">
    <property type="term" value="F:undecaprenyl-phosphate glucose phosphotransferase activity"/>
    <property type="evidence" value="ECO:0007669"/>
    <property type="project" value="UniProtKB-EC"/>
</dbReference>
<dbReference type="Gene3D" id="3.40.50.720">
    <property type="entry name" value="NAD(P)-binding Rossmann-like Domain"/>
    <property type="match status" value="1"/>
</dbReference>
<dbReference type="InterPro" id="IPR017475">
    <property type="entry name" value="EPS_sugar_tfrase"/>
</dbReference>
<keyword evidence="6 7" id="KW-0472">Membrane</keyword>
<dbReference type="Pfam" id="PF02397">
    <property type="entry name" value="Bac_transf"/>
    <property type="match status" value="1"/>
</dbReference>
<evidence type="ECO:0000256" key="7">
    <source>
        <dbReference type="SAM" id="Phobius"/>
    </source>
</evidence>
<evidence type="ECO:0000313" key="9">
    <source>
        <dbReference type="EMBL" id="WNM62063.1"/>
    </source>
</evidence>
<keyword evidence="10" id="KW-1185">Reference proteome</keyword>
<evidence type="ECO:0000256" key="4">
    <source>
        <dbReference type="ARBA" id="ARBA00022692"/>
    </source>
</evidence>
<dbReference type="PANTHER" id="PTHR30576:SF0">
    <property type="entry name" value="UNDECAPRENYL-PHOSPHATE N-ACETYLGALACTOSAMINYL 1-PHOSPHATE TRANSFERASE-RELATED"/>
    <property type="match status" value="1"/>
</dbReference>
<dbReference type="NCBIfam" id="TIGR03023">
    <property type="entry name" value="WcaJ_sugtrans"/>
    <property type="match status" value="1"/>
</dbReference>